<evidence type="ECO:0000256" key="1">
    <source>
        <dbReference type="ARBA" id="ARBA00022679"/>
    </source>
</evidence>
<keyword evidence="2" id="KW-0547">Nucleotide-binding</keyword>
<keyword evidence="4" id="KW-0067">ATP-binding</keyword>
<dbReference type="OrthoDB" id="9801841at2"/>
<keyword evidence="7" id="KW-1185">Reference proteome</keyword>
<evidence type="ECO:0000313" key="7">
    <source>
        <dbReference type="Proteomes" id="UP000001176"/>
    </source>
</evidence>
<name>A9HC66_GLUDA</name>
<dbReference type="PANTHER" id="PTHR43289">
    <property type="entry name" value="MITOGEN-ACTIVATED PROTEIN KINASE KINASE KINASE 20-RELATED"/>
    <property type="match status" value="1"/>
</dbReference>
<accession>A9HC66</accession>
<evidence type="ECO:0000256" key="4">
    <source>
        <dbReference type="ARBA" id="ARBA00022840"/>
    </source>
</evidence>
<evidence type="ECO:0000313" key="6">
    <source>
        <dbReference type="EMBL" id="CAP54905.1"/>
    </source>
</evidence>
<dbReference type="InterPro" id="IPR008271">
    <property type="entry name" value="Ser/Thr_kinase_AS"/>
</dbReference>
<evidence type="ECO:0000256" key="3">
    <source>
        <dbReference type="ARBA" id="ARBA00022777"/>
    </source>
</evidence>
<dbReference type="InterPro" id="IPR000719">
    <property type="entry name" value="Prot_kinase_dom"/>
</dbReference>
<dbReference type="Pfam" id="PF00069">
    <property type="entry name" value="Pkinase"/>
    <property type="match status" value="1"/>
</dbReference>
<feature type="domain" description="Protein kinase" evidence="5">
    <location>
        <begin position="10"/>
        <end position="263"/>
    </location>
</feature>
<keyword evidence="1" id="KW-0808">Transferase</keyword>
<keyword evidence="6" id="KW-0723">Serine/threonine-protein kinase</keyword>
<dbReference type="EMBL" id="AM889285">
    <property type="protein sequence ID" value="CAP54905.1"/>
    <property type="molecule type" value="Genomic_DNA"/>
</dbReference>
<dbReference type="InterPro" id="IPR011009">
    <property type="entry name" value="Kinase-like_dom_sf"/>
</dbReference>
<proteinExistence type="predicted"/>
<organism evidence="6 7">
    <name type="scientific">Gluconacetobacter diazotrophicus (strain ATCC 49037 / DSM 5601 / CCUG 37298 / CIP 103539 / LMG 7603 / PAl5)</name>
    <dbReference type="NCBI Taxonomy" id="272568"/>
    <lineage>
        <taxon>Bacteria</taxon>
        <taxon>Pseudomonadati</taxon>
        <taxon>Pseudomonadota</taxon>
        <taxon>Alphaproteobacteria</taxon>
        <taxon>Acetobacterales</taxon>
        <taxon>Acetobacteraceae</taxon>
        <taxon>Gluconacetobacter</taxon>
    </lineage>
</organism>
<keyword evidence="3 6" id="KW-0418">Kinase</keyword>
<dbReference type="PANTHER" id="PTHR43289:SF6">
    <property type="entry name" value="SERINE_THREONINE-PROTEIN KINASE NEKL-3"/>
    <property type="match status" value="1"/>
</dbReference>
<dbReference type="AlphaFoldDB" id="A9HC66"/>
<dbReference type="RefSeq" id="WP_012223825.1">
    <property type="nucleotide sequence ID" value="NC_010125.1"/>
</dbReference>
<sequence>MVAQVYGERWKLVCSVGQGGQGDVFKVIDIRHPEAGPYALKRVRNPKRRQRFEAEVAAIEQLHHPNIIRLIDHSALGTTDCDDAKQFLVMPLARGGDLASRVKVYKDSLDGAVAVALPLASALSAAHAKGIVHRDVKPGNVIFADEGNDPWLTDFGICLIRNTERATATHEVAGPWAFMAPEVEHGGQLNVTAAADVYSLGKLLYFMVSGGTVLPRERLDDPRYAAVLSKGGRFHLLDLLLRRMVCEPAGRLQTMAQVEDELKRIAAWDRMSIASPFSEAALKRLEALQRSVADERREKAERDSARQDREAIAAAMLVQLRDFTSAELEKAAAALGTGAVLATSVQNVAQEELGHVELNELVAVAGTELAVGNVQTEGTALVLQLLICRSGGTGGPVPIGNMADRLGGLTDVIHIVIPRVLKRYRKGTFSGKLPIFFIGTSGHLQAVPTPPKPGQKSFKAIVQPQAAPAKVFATEIASSQWPELAVHLKSFVGSVLDSFLQVIERNRSNPFLS</sequence>
<dbReference type="SUPFAM" id="SSF56112">
    <property type="entry name" value="Protein kinase-like (PK-like)"/>
    <property type="match status" value="1"/>
</dbReference>
<dbReference type="KEGG" id="gdi:GDI0962"/>
<protein>
    <submittedName>
        <fullName evidence="6">Putative serine/threonine protein kinase</fullName>
    </submittedName>
</protein>
<dbReference type="GO" id="GO:0005524">
    <property type="term" value="F:ATP binding"/>
    <property type="evidence" value="ECO:0007669"/>
    <property type="project" value="UniProtKB-KW"/>
</dbReference>
<evidence type="ECO:0000259" key="5">
    <source>
        <dbReference type="PROSITE" id="PS50011"/>
    </source>
</evidence>
<dbReference type="PROSITE" id="PS00108">
    <property type="entry name" value="PROTEIN_KINASE_ST"/>
    <property type="match status" value="1"/>
</dbReference>
<reference evidence="6 7" key="1">
    <citation type="journal article" date="2009" name="BMC Genomics">
        <title>Complete genome sequence of the sugarcane nitrogen-fixing endophyte Gluconacetobacter diazotrophicus Pal5.</title>
        <authorList>
            <person name="Bertalan M."/>
            <person name="Albano R."/>
            <person name="Padua V."/>
            <person name="Rouws L."/>
            <person name="Rojas C."/>
            <person name="Hemerly A."/>
            <person name="Teixeira K."/>
            <person name="Schwab S."/>
            <person name="Araujo J."/>
            <person name="Oliveira A."/>
            <person name="Franca L."/>
            <person name="Magalhaes V."/>
            <person name="Alqueres S."/>
            <person name="Cardoso A."/>
            <person name="Almeida W."/>
            <person name="Loureiro M.M."/>
            <person name="Nogueira E."/>
            <person name="Cidade D."/>
            <person name="Oliveira D."/>
            <person name="Simao T."/>
            <person name="Macedo J."/>
            <person name="Valadao A."/>
            <person name="Dreschsel M."/>
            <person name="Freitas F."/>
            <person name="Vidal M."/>
            <person name="Guedes H."/>
            <person name="Rodrigues E."/>
            <person name="Meneses C."/>
            <person name="Brioso P."/>
            <person name="Pozzer L."/>
            <person name="Figueiredo D."/>
            <person name="Montano H."/>
            <person name="Junior J."/>
            <person name="Filho G."/>
            <person name="Flores V."/>
            <person name="Ferreira B."/>
            <person name="Branco A."/>
            <person name="Gonzalez P."/>
            <person name="Guillobel H."/>
            <person name="Lemos M."/>
            <person name="Seibel L."/>
            <person name="Macedo J."/>
            <person name="Alves-Ferreira M."/>
            <person name="Sachetto-Martins G."/>
            <person name="Coelho A."/>
            <person name="Santos E."/>
            <person name="Amaral G."/>
            <person name="Neves A."/>
            <person name="Pacheco A.B."/>
            <person name="Carvalho D."/>
            <person name="Lery L."/>
            <person name="Bisch P."/>
            <person name="Rossle S.C."/>
            <person name="Urmenyi T."/>
            <person name="Kruger W.V."/>
            <person name="Martins O."/>
            <person name="Baldani J.I."/>
            <person name="Ferreira P.C."/>
        </authorList>
    </citation>
    <scope>NUCLEOTIDE SEQUENCE [LARGE SCALE GENOMIC DNA]</scope>
    <source>
        <strain evidence="7">ATCC 49037 / DSM 5601 / CCUG 37298 / CIP 103539 / LMG 7603 / PAl5</strain>
    </source>
</reference>
<dbReference type="PROSITE" id="PS50011">
    <property type="entry name" value="PROTEIN_KINASE_DOM"/>
    <property type="match status" value="1"/>
</dbReference>
<dbReference type="CDD" id="cd14014">
    <property type="entry name" value="STKc_PknB_like"/>
    <property type="match status" value="1"/>
</dbReference>
<dbReference type="Proteomes" id="UP000001176">
    <property type="component" value="Chromosome"/>
</dbReference>
<dbReference type="SMART" id="SM00220">
    <property type="entry name" value="S_TKc"/>
    <property type="match status" value="1"/>
</dbReference>
<dbReference type="GO" id="GO:0004674">
    <property type="term" value="F:protein serine/threonine kinase activity"/>
    <property type="evidence" value="ECO:0007669"/>
    <property type="project" value="UniProtKB-KW"/>
</dbReference>
<dbReference type="Gene3D" id="1.10.510.10">
    <property type="entry name" value="Transferase(Phosphotransferase) domain 1"/>
    <property type="match status" value="1"/>
</dbReference>
<evidence type="ECO:0000256" key="2">
    <source>
        <dbReference type="ARBA" id="ARBA00022741"/>
    </source>
</evidence>
<gene>
    <name evidence="6" type="ordered locus">GDI0962</name>
</gene>